<proteinExistence type="predicted"/>
<evidence type="ECO:0000313" key="2">
    <source>
        <dbReference type="Proteomes" id="UP000284598"/>
    </source>
</evidence>
<gene>
    <name evidence="1" type="ORF">DW929_07410</name>
</gene>
<organism evidence="1 2">
    <name type="scientific">Eubacterium ventriosum</name>
    <dbReference type="NCBI Taxonomy" id="39496"/>
    <lineage>
        <taxon>Bacteria</taxon>
        <taxon>Bacillati</taxon>
        <taxon>Bacillota</taxon>
        <taxon>Clostridia</taxon>
        <taxon>Eubacteriales</taxon>
        <taxon>Eubacteriaceae</taxon>
        <taxon>Eubacterium</taxon>
    </lineage>
</organism>
<dbReference type="RefSeq" id="WP_118025352.1">
    <property type="nucleotide sequence ID" value="NZ_QSFO01000007.1"/>
</dbReference>
<protein>
    <submittedName>
        <fullName evidence="1">Uncharacterized protein</fullName>
    </submittedName>
</protein>
<dbReference type="AlphaFoldDB" id="A0A413RZZ1"/>
<sequence>MEDKVIELLKNIGYEYSEDDYSLLMFCIDKVVSELNSRCHVKKLPKGLFESACERVCGEFLYLLKTTGKLEEFDLEQAVSSVKVGDTSVNFGGTSSDEAFNVMLNRLRCSGEELIKCFRKIQF</sequence>
<name>A0A413RZZ1_9FIRM</name>
<reference evidence="1 2" key="1">
    <citation type="submission" date="2018-08" db="EMBL/GenBank/DDBJ databases">
        <title>A genome reference for cultivated species of the human gut microbiota.</title>
        <authorList>
            <person name="Zou Y."/>
            <person name="Xue W."/>
            <person name="Luo G."/>
        </authorList>
    </citation>
    <scope>NUCLEOTIDE SEQUENCE [LARGE SCALE GENOMIC DNA]</scope>
    <source>
        <strain evidence="1 2">AM43-2</strain>
    </source>
</reference>
<accession>A0A413RZZ1</accession>
<dbReference type="EMBL" id="QSFO01000007">
    <property type="protein sequence ID" value="RHA54501.1"/>
    <property type="molecule type" value="Genomic_DNA"/>
</dbReference>
<dbReference type="Proteomes" id="UP000284598">
    <property type="component" value="Unassembled WGS sequence"/>
</dbReference>
<comment type="caution">
    <text evidence="1">The sequence shown here is derived from an EMBL/GenBank/DDBJ whole genome shotgun (WGS) entry which is preliminary data.</text>
</comment>
<evidence type="ECO:0000313" key="1">
    <source>
        <dbReference type="EMBL" id="RHA54501.1"/>
    </source>
</evidence>